<evidence type="ECO:0000256" key="1">
    <source>
        <dbReference type="SAM" id="MobiDB-lite"/>
    </source>
</evidence>
<sequence>MYSLKGKTGPGHTRQLNKLTGGPSSQPGINRTLWKYILSLAYLFLDHVAVDLIPKPAVITVGEPVGISTSPVPHRTKMERLGRQNILPAAIFNILLEVDQVPSMYSVSKVGEELFITLKWKTDPRTPKMMSSEVNTLSAMKVVKKKTPSRIRRDKQRKQKWLEEREMRRAVPLSEETVDTSKLPVTEENSFSKINIRTDLPFQECENLADVIDLSATSKTELQLLQAKCHKLTKEI</sequence>
<gene>
    <name evidence="3" type="primary">LOC106162466</name>
</gene>
<accession>A0A1S3IAD8</accession>
<reference evidence="3" key="2">
    <citation type="submission" date="2025-08" db="UniProtKB">
        <authorList>
            <consortium name="RefSeq"/>
        </authorList>
    </citation>
    <scope>IDENTIFICATION</scope>
</reference>
<reference evidence="3" key="1">
    <citation type="journal article" date="2015" name="Nat. Commun.">
        <title>The Lingula genome provides insights into brachiopod evolution and the origin of phosphate biomineralization.</title>
        <authorList>
            <person name="Luo Y.J."/>
            <person name="Takeuchi T."/>
            <person name="Koyanagi R."/>
            <person name="Yamada L."/>
            <person name="Kanda M."/>
            <person name="Khalturina M."/>
            <person name="Fujie M."/>
            <person name="Yamasaki S.I."/>
            <person name="Endo K."/>
            <person name="Satoh N."/>
        </authorList>
    </citation>
    <scope>NUCLEOTIDE SEQUENCE</scope>
</reference>
<name>A0A1S3IAD8_LINAN</name>
<keyword evidence="2" id="KW-1185">Reference proteome</keyword>
<dbReference type="RefSeq" id="XP_013395230.1">
    <property type="nucleotide sequence ID" value="XM_013539776.1"/>
</dbReference>
<dbReference type="GeneID" id="106162466"/>
<dbReference type="InParanoid" id="A0A1S3IAD8"/>
<evidence type="ECO:0000313" key="3">
    <source>
        <dbReference type="RefSeq" id="XP_013395230.1"/>
    </source>
</evidence>
<organism evidence="2 3">
    <name type="scientific">Lingula anatina</name>
    <name type="common">Brachiopod</name>
    <name type="synonym">Lingula unguis</name>
    <dbReference type="NCBI Taxonomy" id="7574"/>
    <lineage>
        <taxon>Eukaryota</taxon>
        <taxon>Metazoa</taxon>
        <taxon>Spiralia</taxon>
        <taxon>Lophotrochozoa</taxon>
        <taxon>Brachiopoda</taxon>
        <taxon>Linguliformea</taxon>
        <taxon>Lingulata</taxon>
        <taxon>Lingulida</taxon>
        <taxon>Linguloidea</taxon>
        <taxon>Lingulidae</taxon>
        <taxon>Lingula</taxon>
    </lineage>
</organism>
<dbReference type="Proteomes" id="UP000085678">
    <property type="component" value="Unplaced"/>
</dbReference>
<protein>
    <submittedName>
        <fullName evidence="3">Uncharacterized protein LOC106162466</fullName>
    </submittedName>
</protein>
<feature type="compositionally biased region" description="Polar residues" evidence="1">
    <location>
        <begin position="14"/>
        <end position="23"/>
    </location>
</feature>
<evidence type="ECO:0000313" key="2">
    <source>
        <dbReference type="Proteomes" id="UP000085678"/>
    </source>
</evidence>
<feature type="region of interest" description="Disordered" evidence="1">
    <location>
        <begin position="1"/>
        <end position="23"/>
    </location>
</feature>
<dbReference type="KEGG" id="lak:106162466"/>
<dbReference type="AlphaFoldDB" id="A0A1S3IAD8"/>
<proteinExistence type="predicted"/>